<evidence type="ECO:0000256" key="1">
    <source>
        <dbReference type="SAM" id="MobiDB-lite"/>
    </source>
</evidence>
<accession>A0A8D8FER3</accession>
<name>A0A8D8FER3_CULPI</name>
<feature type="compositionally biased region" description="Basic and acidic residues" evidence="1">
    <location>
        <begin position="50"/>
        <end position="73"/>
    </location>
</feature>
<feature type="compositionally biased region" description="Low complexity" evidence="1">
    <location>
        <begin position="31"/>
        <end position="46"/>
    </location>
</feature>
<dbReference type="AlphaFoldDB" id="A0A8D8FER3"/>
<organism evidence="2">
    <name type="scientific">Culex pipiens</name>
    <name type="common">House mosquito</name>
    <dbReference type="NCBI Taxonomy" id="7175"/>
    <lineage>
        <taxon>Eukaryota</taxon>
        <taxon>Metazoa</taxon>
        <taxon>Ecdysozoa</taxon>
        <taxon>Arthropoda</taxon>
        <taxon>Hexapoda</taxon>
        <taxon>Insecta</taxon>
        <taxon>Pterygota</taxon>
        <taxon>Neoptera</taxon>
        <taxon>Endopterygota</taxon>
        <taxon>Diptera</taxon>
        <taxon>Nematocera</taxon>
        <taxon>Culicoidea</taxon>
        <taxon>Culicidae</taxon>
        <taxon>Culicinae</taxon>
        <taxon>Culicini</taxon>
        <taxon>Culex</taxon>
        <taxon>Culex</taxon>
    </lineage>
</organism>
<sequence>MRDRPSTPHAASHFRPTVRVRRRREDRSAQGRRAAAGSPSAARSAGQVRENSRNGAADERNEPGVHPDGEQGARRRSQGVRRVPDDRPGRAEEVPRAGQGALLDGRAAGQRGRQVRQHYRHTQMGRPDPGRGRH</sequence>
<feature type="compositionally biased region" description="Low complexity" evidence="1">
    <location>
        <begin position="96"/>
        <end position="112"/>
    </location>
</feature>
<protein>
    <submittedName>
        <fullName evidence="2">(northern house mosquito) hypothetical protein</fullName>
    </submittedName>
</protein>
<feature type="compositionally biased region" description="Basic residues" evidence="1">
    <location>
        <begin position="113"/>
        <end position="123"/>
    </location>
</feature>
<evidence type="ECO:0000313" key="2">
    <source>
        <dbReference type="EMBL" id="CAG6467773.1"/>
    </source>
</evidence>
<feature type="region of interest" description="Disordered" evidence="1">
    <location>
        <begin position="1"/>
        <end position="134"/>
    </location>
</feature>
<dbReference type="EMBL" id="HBUE01059103">
    <property type="protein sequence ID" value="CAG6467773.1"/>
    <property type="molecule type" value="Transcribed_RNA"/>
</dbReference>
<reference evidence="2" key="1">
    <citation type="submission" date="2021-05" db="EMBL/GenBank/DDBJ databases">
        <authorList>
            <person name="Alioto T."/>
            <person name="Alioto T."/>
            <person name="Gomez Garrido J."/>
        </authorList>
    </citation>
    <scope>NUCLEOTIDE SEQUENCE</scope>
</reference>
<proteinExistence type="predicted"/>
<feature type="compositionally biased region" description="Basic and acidic residues" evidence="1">
    <location>
        <begin position="82"/>
        <end position="95"/>
    </location>
</feature>